<evidence type="ECO:0000256" key="2">
    <source>
        <dbReference type="ARBA" id="ARBA00023315"/>
    </source>
</evidence>
<sequence>MDTRPPAVHIEPWTEADLELLRSANTPELMNHLGGPETEEQLLSRHRRYVELSADTTGKGRMFSIVAEADGAAVGTVGYWEQNWHGRTVYETGWTVLPAHQGRGLATAGALAVVRTARAAHRHRYLHAFPSVDNAASNGVCRNAGFSLMGECAFEYPPGHVGRSHDWRLDLWAEEDLPTDEAPSAGEDA</sequence>
<protein>
    <submittedName>
        <fullName evidence="5">GNAT family N-acetyltransferase</fullName>
    </submittedName>
</protein>
<feature type="domain" description="N-acetyltransferase" evidence="4">
    <location>
        <begin position="8"/>
        <end position="174"/>
    </location>
</feature>
<proteinExistence type="inferred from homology"/>
<reference evidence="5 6" key="1">
    <citation type="submission" date="2023-04" db="EMBL/GenBank/DDBJ databases">
        <title>Streptomyces chengmaiensis sp. nov. isolated from the stem of mangrove plant in Hainan.</title>
        <authorList>
            <person name="Huang X."/>
            <person name="Zhou S."/>
            <person name="Chu X."/>
            <person name="Xie Y."/>
            <person name="Lin Y."/>
        </authorList>
    </citation>
    <scope>NUCLEOTIDE SEQUENCE [LARGE SCALE GENOMIC DNA]</scope>
    <source>
        <strain evidence="5 6">HNM0663</strain>
    </source>
</reference>
<dbReference type="InterPro" id="IPR000182">
    <property type="entry name" value="GNAT_dom"/>
</dbReference>
<dbReference type="PANTHER" id="PTHR43792:SF8">
    <property type="entry name" value="[RIBOSOMAL PROTEIN US5]-ALANINE N-ACETYLTRANSFERASE"/>
    <property type="match status" value="1"/>
</dbReference>
<keyword evidence="1" id="KW-0808">Transferase</keyword>
<keyword evidence="2" id="KW-0012">Acyltransferase</keyword>
<dbReference type="CDD" id="cd04301">
    <property type="entry name" value="NAT_SF"/>
    <property type="match status" value="1"/>
</dbReference>
<gene>
    <name evidence="5" type="ORF">QCN29_23935</name>
</gene>
<dbReference type="PROSITE" id="PS51186">
    <property type="entry name" value="GNAT"/>
    <property type="match status" value="1"/>
</dbReference>
<dbReference type="EMBL" id="JARWBG010000031">
    <property type="protein sequence ID" value="MDH2391774.1"/>
    <property type="molecule type" value="Genomic_DNA"/>
</dbReference>
<accession>A0ABT6HVA1</accession>
<name>A0ABT6HVA1_9ACTN</name>
<dbReference type="Pfam" id="PF13302">
    <property type="entry name" value="Acetyltransf_3"/>
    <property type="match status" value="1"/>
</dbReference>
<comment type="caution">
    <text evidence="5">The sequence shown here is derived from an EMBL/GenBank/DDBJ whole genome shotgun (WGS) entry which is preliminary data.</text>
</comment>
<evidence type="ECO:0000256" key="1">
    <source>
        <dbReference type="ARBA" id="ARBA00022679"/>
    </source>
</evidence>
<dbReference type="Proteomes" id="UP001223144">
    <property type="component" value="Unassembled WGS sequence"/>
</dbReference>
<evidence type="ECO:0000256" key="3">
    <source>
        <dbReference type="ARBA" id="ARBA00038502"/>
    </source>
</evidence>
<dbReference type="PANTHER" id="PTHR43792">
    <property type="entry name" value="GNAT FAMILY, PUTATIVE (AFU_ORTHOLOGUE AFUA_3G00765)-RELATED-RELATED"/>
    <property type="match status" value="1"/>
</dbReference>
<evidence type="ECO:0000259" key="4">
    <source>
        <dbReference type="PROSITE" id="PS51186"/>
    </source>
</evidence>
<evidence type="ECO:0000313" key="6">
    <source>
        <dbReference type="Proteomes" id="UP001223144"/>
    </source>
</evidence>
<dbReference type="InterPro" id="IPR051531">
    <property type="entry name" value="N-acetyltransferase"/>
</dbReference>
<keyword evidence="6" id="KW-1185">Reference proteome</keyword>
<dbReference type="RefSeq" id="WP_279930694.1">
    <property type="nucleotide sequence ID" value="NZ_JARWBG010000031.1"/>
</dbReference>
<organism evidence="5 6">
    <name type="scientific">Streptomyces chengmaiensis</name>
    <dbReference type="NCBI Taxonomy" id="3040919"/>
    <lineage>
        <taxon>Bacteria</taxon>
        <taxon>Bacillati</taxon>
        <taxon>Actinomycetota</taxon>
        <taxon>Actinomycetes</taxon>
        <taxon>Kitasatosporales</taxon>
        <taxon>Streptomycetaceae</taxon>
        <taxon>Streptomyces</taxon>
    </lineage>
</organism>
<dbReference type="Gene3D" id="3.40.630.30">
    <property type="match status" value="1"/>
</dbReference>
<dbReference type="InterPro" id="IPR016181">
    <property type="entry name" value="Acyl_CoA_acyltransferase"/>
</dbReference>
<dbReference type="SUPFAM" id="SSF55729">
    <property type="entry name" value="Acyl-CoA N-acyltransferases (Nat)"/>
    <property type="match status" value="1"/>
</dbReference>
<evidence type="ECO:0000313" key="5">
    <source>
        <dbReference type="EMBL" id="MDH2391774.1"/>
    </source>
</evidence>
<comment type="similarity">
    <text evidence="3">Belongs to the acetyltransferase family. RimJ subfamily.</text>
</comment>